<evidence type="ECO:0000256" key="2">
    <source>
        <dbReference type="SAM" id="Phobius"/>
    </source>
</evidence>
<keyword evidence="2" id="KW-0812">Transmembrane</keyword>
<evidence type="ECO:0000256" key="1">
    <source>
        <dbReference type="SAM" id="MobiDB-lite"/>
    </source>
</evidence>
<dbReference type="EMBL" id="HBFV01001514">
    <property type="protein sequence ID" value="CAD8928726.1"/>
    <property type="molecule type" value="Transcribed_RNA"/>
</dbReference>
<feature type="transmembrane region" description="Helical" evidence="2">
    <location>
        <begin position="82"/>
        <end position="104"/>
    </location>
</feature>
<keyword evidence="2" id="KW-1133">Transmembrane helix</keyword>
<accession>A0A7S1CU94</accession>
<name>A0A7S1CU94_9CHLO</name>
<feature type="region of interest" description="Disordered" evidence="1">
    <location>
        <begin position="115"/>
        <end position="165"/>
    </location>
</feature>
<proteinExistence type="predicted"/>
<feature type="compositionally biased region" description="Basic residues" evidence="1">
    <location>
        <begin position="146"/>
        <end position="159"/>
    </location>
</feature>
<gene>
    <name evidence="3" type="ORF">POKL1161_LOCUS1079</name>
</gene>
<protein>
    <submittedName>
        <fullName evidence="3">Uncharacterized protein</fullName>
    </submittedName>
</protein>
<reference evidence="3" key="1">
    <citation type="submission" date="2021-01" db="EMBL/GenBank/DDBJ databases">
        <authorList>
            <person name="Corre E."/>
            <person name="Pelletier E."/>
            <person name="Niang G."/>
            <person name="Scheremetjew M."/>
            <person name="Finn R."/>
            <person name="Kale V."/>
            <person name="Holt S."/>
            <person name="Cochrane G."/>
            <person name="Meng A."/>
            <person name="Brown T."/>
            <person name="Cohen L."/>
        </authorList>
    </citation>
    <scope>NUCLEOTIDE SEQUENCE</scope>
    <source>
        <strain evidence="3">CCMP2329</strain>
    </source>
</reference>
<dbReference type="AlphaFoldDB" id="A0A7S1CU94"/>
<keyword evidence="2" id="KW-0472">Membrane</keyword>
<organism evidence="3">
    <name type="scientific">Picochlorum oklahomense</name>
    <dbReference type="NCBI Taxonomy" id="249345"/>
    <lineage>
        <taxon>Eukaryota</taxon>
        <taxon>Viridiplantae</taxon>
        <taxon>Chlorophyta</taxon>
        <taxon>core chlorophytes</taxon>
        <taxon>Trebouxiophyceae</taxon>
        <taxon>Trebouxiophyceae incertae sedis</taxon>
        <taxon>Picochlorum</taxon>
    </lineage>
</organism>
<sequence length="165" mass="17670">MNSIITTRTPRMPSTSIQCEKSRTCRVARETKSLGRPVPCGNSAFPSLRRSHVSMRNQVSAQAAVEDAAAMAPSAPAPDDPLISIMFSLAVVALTVLTLGVGYLSLTSWLDSRQEEEDRRKSGFAPKKVDANQGLSAFETSSVDKKSKKKKRGAPKKASGKGFGS</sequence>
<evidence type="ECO:0000313" key="3">
    <source>
        <dbReference type="EMBL" id="CAD8928726.1"/>
    </source>
</evidence>